<dbReference type="Gene3D" id="1.10.10.10">
    <property type="entry name" value="Winged helix-like DNA-binding domain superfamily/Winged helix DNA-binding domain"/>
    <property type="match status" value="1"/>
</dbReference>
<evidence type="ECO:0000313" key="2">
    <source>
        <dbReference type="Proteomes" id="UP000289691"/>
    </source>
</evidence>
<dbReference type="InterPro" id="IPR036390">
    <property type="entry name" value="WH_DNA-bd_sf"/>
</dbReference>
<proteinExistence type="predicted"/>
<dbReference type="AlphaFoldDB" id="A0A498KWD3"/>
<accession>A0A498KWD3</accession>
<keyword evidence="2" id="KW-1185">Reference proteome</keyword>
<dbReference type="InterPro" id="IPR036388">
    <property type="entry name" value="WH-like_DNA-bd_sf"/>
</dbReference>
<sequence length="97" mass="11213">MHILRARTMSGPNWMRSADERILRQLRAERPDYLALVANRLGMHLRYVERRCAVLVEHGLVEPVSGEVVYRTTERGERFLTEETDVESERADAATSD</sequence>
<gene>
    <name evidence="1" type="ORF">EAF64_09810</name>
</gene>
<organism evidence="1 2">
    <name type="scientific">Halorientalis pallida</name>
    <dbReference type="NCBI Taxonomy" id="2479928"/>
    <lineage>
        <taxon>Archaea</taxon>
        <taxon>Methanobacteriati</taxon>
        <taxon>Methanobacteriota</taxon>
        <taxon>Stenosarchaea group</taxon>
        <taxon>Halobacteria</taxon>
        <taxon>Halobacteriales</taxon>
        <taxon>Haloarculaceae</taxon>
        <taxon>Halorientalis</taxon>
    </lineage>
</organism>
<comment type="caution">
    <text evidence="1">The sequence shown here is derived from an EMBL/GenBank/DDBJ whole genome shotgun (WGS) entry which is preliminary data.</text>
</comment>
<name>A0A498KWD3_9EURY</name>
<evidence type="ECO:0000313" key="1">
    <source>
        <dbReference type="EMBL" id="RXK49206.1"/>
    </source>
</evidence>
<dbReference type="Proteomes" id="UP000289691">
    <property type="component" value="Unassembled WGS sequence"/>
</dbReference>
<reference evidence="1 2" key="1">
    <citation type="submission" date="2019-01" db="EMBL/GenBank/DDBJ databases">
        <title>Halorientalis sp. F13-25 a new haloarchaeum isolated from hypersaline water.</title>
        <authorList>
            <person name="Ana D.-V."/>
            <person name="Cristina S.-P."/>
            <person name="Antonio V."/>
        </authorList>
    </citation>
    <scope>NUCLEOTIDE SEQUENCE [LARGE SCALE GENOMIC DNA]</scope>
    <source>
        <strain evidence="1 2">F13-25</strain>
    </source>
</reference>
<protein>
    <submittedName>
        <fullName evidence="1">DUF2250 domain-containing protein</fullName>
    </submittedName>
</protein>
<dbReference type="EMBL" id="RDFA01000003">
    <property type="protein sequence ID" value="RXK49206.1"/>
    <property type="molecule type" value="Genomic_DNA"/>
</dbReference>
<dbReference type="SUPFAM" id="SSF46785">
    <property type="entry name" value="Winged helix' DNA-binding domain"/>
    <property type="match status" value="1"/>
</dbReference>